<name>A0ABW2C381_9PSEU</name>
<dbReference type="PANTHER" id="PTHR33744:SF7">
    <property type="entry name" value="PUCR FAMILY TRANSCRIPTIONAL REGULATOR"/>
    <property type="match status" value="1"/>
</dbReference>
<sequence>MGADATWQMRHEGELSARTVRKVERASGELAAKSVAAMAERLPWFSRMPADQRASILLITQVEAAGFIEWLRDPDTAQRPKTDAFRNAPQELSRWINMRHTVLLIRIALDVFEQELPKLAANETERAALAEAAVRYGREVAFTAATAYATAAESRGAWDARLEALVVDGIVRGDAEEALLSRASALGWDLADAATAIVGNAPPEDPPIAVKDVRARAARIDRPVMLGVQGSRLIVVVGGPTTGSARAETVLDTLAESFGDGPVVAGPTVTSIADAHQSTAEALSGLRAVVGWEAAPRPVRSLDLLPERALTGDADAERQLIDQIARPLDEAGGAIEETVAAYLEAGGVLEACARALFVHPNTVRYRLKRATELTGRNPMDPRDAFVLRIGMAVGRLARSRGTW</sequence>
<dbReference type="Gene3D" id="1.10.10.2840">
    <property type="entry name" value="PucR C-terminal helix-turn-helix domain"/>
    <property type="match status" value="1"/>
</dbReference>
<evidence type="ECO:0000313" key="4">
    <source>
        <dbReference type="EMBL" id="MFC6869776.1"/>
    </source>
</evidence>
<evidence type="ECO:0000313" key="5">
    <source>
        <dbReference type="Proteomes" id="UP001596337"/>
    </source>
</evidence>
<dbReference type="Pfam" id="PF13556">
    <property type="entry name" value="HTH_30"/>
    <property type="match status" value="1"/>
</dbReference>
<reference evidence="5" key="1">
    <citation type="journal article" date="2019" name="Int. J. Syst. Evol. Microbiol.">
        <title>The Global Catalogue of Microorganisms (GCM) 10K type strain sequencing project: providing services to taxonomists for standard genome sequencing and annotation.</title>
        <authorList>
            <consortium name="The Broad Institute Genomics Platform"/>
            <consortium name="The Broad Institute Genome Sequencing Center for Infectious Disease"/>
            <person name="Wu L."/>
            <person name="Ma J."/>
        </authorList>
    </citation>
    <scope>NUCLEOTIDE SEQUENCE [LARGE SCALE GENOMIC DNA]</scope>
    <source>
        <strain evidence="5">KCTC 32255</strain>
    </source>
</reference>
<feature type="domain" description="PucR C-terminal helix-turn-helix" evidence="2">
    <location>
        <begin position="337"/>
        <end position="392"/>
    </location>
</feature>
<organism evidence="4 5">
    <name type="scientific">Haloechinothrix salitolerans</name>
    <dbReference type="NCBI Taxonomy" id="926830"/>
    <lineage>
        <taxon>Bacteria</taxon>
        <taxon>Bacillati</taxon>
        <taxon>Actinomycetota</taxon>
        <taxon>Actinomycetes</taxon>
        <taxon>Pseudonocardiales</taxon>
        <taxon>Pseudonocardiaceae</taxon>
        <taxon>Haloechinothrix</taxon>
    </lineage>
</organism>
<dbReference type="Proteomes" id="UP001596337">
    <property type="component" value="Unassembled WGS sequence"/>
</dbReference>
<comment type="similarity">
    <text evidence="1">Belongs to the CdaR family.</text>
</comment>
<gene>
    <name evidence="4" type="ORF">ACFQGD_21780</name>
</gene>
<keyword evidence="5" id="KW-1185">Reference proteome</keyword>
<evidence type="ECO:0000256" key="1">
    <source>
        <dbReference type="ARBA" id="ARBA00006754"/>
    </source>
</evidence>
<dbReference type="InterPro" id="IPR042070">
    <property type="entry name" value="PucR_C-HTH_sf"/>
</dbReference>
<feature type="domain" description="CdaR GGDEF-like" evidence="3">
    <location>
        <begin position="173"/>
        <end position="288"/>
    </location>
</feature>
<evidence type="ECO:0000259" key="2">
    <source>
        <dbReference type="Pfam" id="PF13556"/>
    </source>
</evidence>
<dbReference type="InterPro" id="IPR025736">
    <property type="entry name" value="PucR_C-HTH_dom"/>
</dbReference>
<dbReference type="EMBL" id="JBHSXX010000001">
    <property type="protein sequence ID" value="MFC6869776.1"/>
    <property type="molecule type" value="Genomic_DNA"/>
</dbReference>
<protein>
    <submittedName>
        <fullName evidence="4">PucR family transcriptional regulator</fullName>
    </submittedName>
</protein>
<proteinExistence type="inferred from homology"/>
<dbReference type="InterPro" id="IPR051448">
    <property type="entry name" value="CdaR-like_regulators"/>
</dbReference>
<evidence type="ECO:0000259" key="3">
    <source>
        <dbReference type="Pfam" id="PF17853"/>
    </source>
</evidence>
<dbReference type="Pfam" id="PF17853">
    <property type="entry name" value="GGDEF_2"/>
    <property type="match status" value="1"/>
</dbReference>
<comment type="caution">
    <text evidence="4">The sequence shown here is derived from an EMBL/GenBank/DDBJ whole genome shotgun (WGS) entry which is preliminary data.</text>
</comment>
<accession>A0ABW2C381</accession>
<dbReference type="RefSeq" id="WP_345397834.1">
    <property type="nucleotide sequence ID" value="NZ_BAABLA010000027.1"/>
</dbReference>
<dbReference type="InterPro" id="IPR041522">
    <property type="entry name" value="CdaR_GGDEF"/>
</dbReference>
<dbReference type="PANTHER" id="PTHR33744">
    <property type="entry name" value="CARBOHYDRATE DIACID REGULATOR"/>
    <property type="match status" value="1"/>
</dbReference>